<sequence length="89" mass="10269">MDVQPKLKTKPADAANQKARRRRKSLFKKASEYSSECDADIHLVLRMKKSGKIFVLVSNTKDWPLSQHQLKYYHPTPIQMSLSDPESKP</sequence>
<gene>
    <name evidence="8" type="ORF">PCAMFM013_S3Jg000038</name>
</gene>
<evidence type="ECO:0000313" key="8">
    <source>
        <dbReference type="EMBL" id="CRL31427.1"/>
    </source>
</evidence>
<proteinExistence type="predicted"/>
<dbReference type="EMBL" id="HG793312">
    <property type="protein sequence ID" value="CRL31427.1"/>
    <property type="molecule type" value="Genomic_DNA"/>
</dbReference>
<evidence type="ECO:0000256" key="2">
    <source>
        <dbReference type="ARBA" id="ARBA00023015"/>
    </source>
</evidence>
<dbReference type="AlphaFoldDB" id="A0A0G4PZ27"/>
<dbReference type="SUPFAM" id="SSF55455">
    <property type="entry name" value="SRF-like"/>
    <property type="match status" value="1"/>
</dbReference>
<comment type="subcellular location">
    <subcellularLocation>
        <location evidence="1">Nucleus</location>
    </subcellularLocation>
</comment>
<keyword evidence="5" id="KW-0539">Nucleus</keyword>
<name>A0A0G4PZ27_PENC3</name>
<dbReference type="GO" id="GO:0005634">
    <property type="term" value="C:nucleus"/>
    <property type="evidence" value="ECO:0007669"/>
    <property type="project" value="UniProtKB-SubCell"/>
</dbReference>
<dbReference type="PROSITE" id="PS50066">
    <property type="entry name" value="MADS_BOX_2"/>
    <property type="match status" value="1"/>
</dbReference>
<dbReference type="InterPro" id="IPR002100">
    <property type="entry name" value="TF_MADSbox"/>
</dbReference>
<dbReference type="InterPro" id="IPR036879">
    <property type="entry name" value="TF_MADSbox_sf"/>
</dbReference>
<evidence type="ECO:0000313" key="9">
    <source>
        <dbReference type="Proteomes" id="UP000053732"/>
    </source>
</evidence>
<reference evidence="8 9" key="1">
    <citation type="journal article" date="2014" name="Nat. Commun.">
        <title>Multiple recent horizontal transfers of a large genomic region in cheese making fungi.</title>
        <authorList>
            <person name="Cheeseman K."/>
            <person name="Ropars J."/>
            <person name="Renault P."/>
            <person name="Dupont J."/>
            <person name="Gouzy J."/>
            <person name="Branca A."/>
            <person name="Abraham A.L."/>
            <person name="Ceppi M."/>
            <person name="Conseiller E."/>
            <person name="Debuchy R."/>
            <person name="Malagnac F."/>
            <person name="Goarin A."/>
            <person name="Silar P."/>
            <person name="Lacoste S."/>
            <person name="Sallet E."/>
            <person name="Bensimon A."/>
            <person name="Giraud T."/>
            <person name="Brygoo Y."/>
        </authorList>
    </citation>
    <scope>NUCLEOTIDE SEQUENCE [LARGE SCALE GENOMIC DNA]</scope>
    <source>
        <strain evidence="9">FM 013</strain>
    </source>
</reference>
<evidence type="ECO:0000256" key="3">
    <source>
        <dbReference type="ARBA" id="ARBA00023125"/>
    </source>
</evidence>
<feature type="region of interest" description="Disordered" evidence="6">
    <location>
        <begin position="1"/>
        <end position="27"/>
    </location>
</feature>
<dbReference type="GO" id="GO:0003677">
    <property type="term" value="F:DNA binding"/>
    <property type="evidence" value="ECO:0007669"/>
    <property type="project" value="UniProtKB-KW"/>
</dbReference>
<dbReference type="STRING" id="1429867.A0A0G4PZ27"/>
<dbReference type="GO" id="GO:0045944">
    <property type="term" value="P:positive regulation of transcription by RNA polymerase II"/>
    <property type="evidence" value="ECO:0007669"/>
    <property type="project" value="UniProtKB-ARBA"/>
</dbReference>
<evidence type="ECO:0000259" key="7">
    <source>
        <dbReference type="PROSITE" id="PS50066"/>
    </source>
</evidence>
<feature type="compositionally biased region" description="Basic residues" evidence="6">
    <location>
        <begin position="18"/>
        <end position="27"/>
    </location>
</feature>
<organism evidence="8 9">
    <name type="scientific">Penicillium camemberti (strain FM 013)</name>
    <dbReference type="NCBI Taxonomy" id="1429867"/>
    <lineage>
        <taxon>Eukaryota</taxon>
        <taxon>Fungi</taxon>
        <taxon>Dikarya</taxon>
        <taxon>Ascomycota</taxon>
        <taxon>Pezizomycotina</taxon>
        <taxon>Eurotiomycetes</taxon>
        <taxon>Eurotiomycetidae</taxon>
        <taxon>Eurotiales</taxon>
        <taxon>Aspergillaceae</taxon>
        <taxon>Penicillium</taxon>
    </lineage>
</organism>
<evidence type="ECO:0000256" key="5">
    <source>
        <dbReference type="ARBA" id="ARBA00023242"/>
    </source>
</evidence>
<dbReference type="GO" id="GO:0046983">
    <property type="term" value="F:protein dimerization activity"/>
    <property type="evidence" value="ECO:0007669"/>
    <property type="project" value="InterPro"/>
</dbReference>
<evidence type="ECO:0000256" key="6">
    <source>
        <dbReference type="SAM" id="MobiDB-lite"/>
    </source>
</evidence>
<accession>A0A0G4PZ27</accession>
<feature type="domain" description="MADS-box" evidence="7">
    <location>
        <begin position="21"/>
        <end position="45"/>
    </location>
</feature>
<keyword evidence="9" id="KW-1185">Reference proteome</keyword>
<dbReference type="Proteomes" id="UP000053732">
    <property type="component" value="Unassembled WGS sequence"/>
</dbReference>
<dbReference type="Pfam" id="PF00319">
    <property type="entry name" value="SRF-TF"/>
    <property type="match status" value="1"/>
</dbReference>
<evidence type="ECO:0000256" key="4">
    <source>
        <dbReference type="ARBA" id="ARBA00023163"/>
    </source>
</evidence>
<dbReference type="Gene3D" id="3.40.1810.10">
    <property type="entry name" value="Transcription factor, MADS-box"/>
    <property type="match status" value="1"/>
</dbReference>
<keyword evidence="4" id="KW-0804">Transcription</keyword>
<keyword evidence="2" id="KW-0805">Transcription regulation</keyword>
<keyword evidence="3" id="KW-0238">DNA-binding</keyword>
<protein>
    <submittedName>
        <fullName evidence="8">Transcription factor, MADS-box</fullName>
    </submittedName>
</protein>
<evidence type="ECO:0000256" key="1">
    <source>
        <dbReference type="ARBA" id="ARBA00004123"/>
    </source>
</evidence>